<accession>A0AA86VVP8</accession>
<protein>
    <submittedName>
        <fullName evidence="2">Uncharacterized protein</fullName>
    </submittedName>
</protein>
<name>A0AA86VVP8_9FABA</name>
<feature type="chain" id="PRO_5041718407" evidence="1">
    <location>
        <begin position="27"/>
        <end position="109"/>
    </location>
</feature>
<keyword evidence="3" id="KW-1185">Reference proteome</keyword>
<reference evidence="2" key="1">
    <citation type="submission" date="2023-10" db="EMBL/GenBank/DDBJ databases">
        <authorList>
            <person name="Domelevo Entfellner J.-B."/>
        </authorList>
    </citation>
    <scope>NUCLEOTIDE SEQUENCE</scope>
</reference>
<organism evidence="2 3">
    <name type="scientific">Sphenostylis stenocarpa</name>
    <dbReference type="NCBI Taxonomy" id="92480"/>
    <lineage>
        <taxon>Eukaryota</taxon>
        <taxon>Viridiplantae</taxon>
        <taxon>Streptophyta</taxon>
        <taxon>Embryophyta</taxon>
        <taxon>Tracheophyta</taxon>
        <taxon>Spermatophyta</taxon>
        <taxon>Magnoliopsida</taxon>
        <taxon>eudicotyledons</taxon>
        <taxon>Gunneridae</taxon>
        <taxon>Pentapetalae</taxon>
        <taxon>rosids</taxon>
        <taxon>fabids</taxon>
        <taxon>Fabales</taxon>
        <taxon>Fabaceae</taxon>
        <taxon>Papilionoideae</taxon>
        <taxon>50 kb inversion clade</taxon>
        <taxon>NPAAA clade</taxon>
        <taxon>indigoferoid/millettioid clade</taxon>
        <taxon>Phaseoleae</taxon>
        <taxon>Sphenostylis</taxon>
    </lineage>
</organism>
<keyword evidence="1" id="KW-0732">Signal</keyword>
<evidence type="ECO:0000256" key="1">
    <source>
        <dbReference type="SAM" id="SignalP"/>
    </source>
</evidence>
<gene>
    <name evidence="2" type="ORF">AYBTSS11_LOCUS26639</name>
</gene>
<evidence type="ECO:0000313" key="2">
    <source>
        <dbReference type="EMBL" id="CAJ1974559.1"/>
    </source>
</evidence>
<dbReference type="EMBL" id="OY731406">
    <property type="protein sequence ID" value="CAJ1974559.1"/>
    <property type="molecule type" value="Genomic_DNA"/>
</dbReference>
<dbReference type="Proteomes" id="UP001189624">
    <property type="component" value="Chromosome 9"/>
</dbReference>
<dbReference type="Gramene" id="rna-AYBTSS11_LOCUS26639">
    <property type="protein sequence ID" value="CAJ1974559.1"/>
    <property type="gene ID" value="gene-AYBTSS11_LOCUS26639"/>
</dbReference>
<proteinExistence type="predicted"/>
<feature type="signal peptide" evidence="1">
    <location>
        <begin position="1"/>
        <end position="26"/>
    </location>
</feature>
<evidence type="ECO:0000313" key="3">
    <source>
        <dbReference type="Proteomes" id="UP001189624"/>
    </source>
</evidence>
<dbReference type="AlphaFoldDB" id="A0AA86VVP8"/>
<sequence length="109" mass="11766">MTNHHHHLPSMLMVFLLLTSSMSSSARPLNDNYFSLVATDPILLPSNRMVLPETPRGLSACGHSRVAGKLLFPGARLDRGKYAPLVLNMLPKGPVPPSGPSKGINNLNN</sequence>